<accession>A0A8J6JFA0</accession>
<evidence type="ECO:0000259" key="1">
    <source>
        <dbReference type="PROSITE" id="PS51186"/>
    </source>
</evidence>
<dbReference type="PROSITE" id="PS51186">
    <property type="entry name" value="GNAT"/>
    <property type="match status" value="1"/>
</dbReference>
<feature type="domain" description="N-acetyltransferase" evidence="1">
    <location>
        <begin position="1"/>
        <end position="160"/>
    </location>
</feature>
<organism evidence="2 3">
    <name type="scientific">Lawsonibacter hominis</name>
    <dbReference type="NCBI Taxonomy" id="2763053"/>
    <lineage>
        <taxon>Bacteria</taxon>
        <taxon>Bacillati</taxon>
        <taxon>Bacillota</taxon>
        <taxon>Clostridia</taxon>
        <taxon>Eubacteriales</taxon>
        <taxon>Oscillospiraceae</taxon>
        <taxon>Lawsonibacter</taxon>
    </lineage>
</organism>
<name>A0A8J6JFA0_9FIRM</name>
<dbReference type="GO" id="GO:0016747">
    <property type="term" value="F:acyltransferase activity, transferring groups other than amino-acyl groups"/>
    <property type="evidence" value="ECO:0007669"/>
    <property type="project" value="InterPro"/>
</dbReference>
<dbReference type="AlphaFoldDB" id="A0A8J6JFA0"/>
<protein>
    <submittedName>
        <fullName evidence="2">GNAT family N-acetyltransferase</fullName>
    </submittedName>
</protein>
<dbReference type="EMBL" id="JACOPP010000009">
    <property type="protein sequence ID" value="MBC5733720.1"/>
    <property type="molecule type" value="Genomic_DNA"/>
</dbReference>
<gene>
    <name evidence="2" type="ORF">H8S57_08250</name>
</gene>
<dbReference type="InterPro" id="IPR000182">
    <property type="entry name" value="GNAT_dom"/>
</dbReference>
<evidence type="ECO:0000313" key="3">
    <source>
        <dbReference type="Proteomes" id="UP000661435"/>
    </source>
</evidence>
<dbReference type="Gene3D" id="3.40.630.30">
    <property type="match status" value="1"/>
</dbReference>
<dbReference type="Proteomes" id="UP000661435">
    <property type="component" value="Unassembled WGS sequence"/>
</dbReference>
<reference evidence="2" key="1">
    <citation type="submission" date="2020-08" db="EMBL/GenBank/DDBJ databases">
        <title>Genome public.</title>
        <authorList>
            <person name="Liu C."/>
            <person name="Sun Q."/>
        </authorList>
    </citation>
    <scope>NUCLEOTIDE SEQUENCE</scope>
    <source>
        <strain evidence="2">NSJ-51</strain>
    </source>
</reference>
<dbReference type="SUPFAM" id="SSF55729">
    <property type="entry name" value="Acyl-CoA N-acyltransferases (Nat)"/>
    <property type="match status" value="1"/>
</dbReference>
<evidence type="ECO:0000313" key="2">
    <source>
        <dbReference type="EMBL" id="MBC5733720.1"/>
    </source>
</evidence>
<dbReference type="RefSeq" id="WP_186907610.1">
    <property type="nucleotide sequence ID" value="NZ_JACOPP010000009.1"/>
</dbReference>
<dbReference type="CDD" id="cd04301">
    <property type="entry name" value="NAT_SF"/>
    <property type="match status" value="1"/>
</dbReference>
<sequence>MRREIRPMTVPEIEKWYAEELAEAFAPAERKPLADILSLRAEGRYELLGLFNERDELLGYATIWRQPDGAGLVLLDYLGVSARLRNGGLGAELCAHLARRYGGQGLILESEAPVPGGSPAENELRRRRIAFYARNGFQPVYEMATCGMRWQAMLWGPPPRDLTAVMAAHRALYGPERTDVKVPLAPDEVPERPYWMKGN</sequence>
<keyword evidence="3" id="KW-1185">Reference proteome</keyword>
<proteinExistence type="predicted"/>
<dbReference type="Pfam" id="PF13508">
    <property type="entry name" value="Acetyltransf_7"/>
    <property type="match status" value="1"/>
</dbReference>
<dbReference type="InterPro" id="IPR016181">
    <property type="entry name" value="Acyl_CoA_acyltransferase"/>
</dbReference>
<comment type="caution">
    <text evidence="2">The sequence shown here is derived from an EMBL/GenBank/DDBJ whole genome shotgun (WGS) entry which is preliminary data.</text>
</comment>